<accession>A9WUF4</accession>
<protein>
    <submittedName>
        <fullName evidence="1">Uncharacterized protein</fullName>
    </submittedName>
</protein>
<dbReference type="KEGG" id="rsa:RSal33209_3107"/>
<dbReference type="HOGENOM" id="CLU_3011113_0_0_11"/>
<keyword evidence="2" id="KW-1185">Reference proteome</keyword>
<gene>
    <name evidence="1" type="ordered locus">RSal33209_3107</name>
</gene>
<sequence length="56" mass="6884">MGVRRYKIRLWRNFGSVYKWSEYLADQITDRLDIRPQLLLNWPVFNCDYPSAHPKR</sequence>
<organism evidence="1 2">
    <name type="scientific">Renibacterium salmoninarum (strain ATCC 33209 / DSM 20767 / JCM 11484 / NBRC 15589 / NCIMB 2235)</name>
    <dbReference type="NCBI Taxonomy" id="288705"/>
    <lineage>
        <taxon>Bacteria</taxon>
        <taxon>Bacillati</taxon>
        <taxon>Actinomycetota</taxon>
        <taxon>Actinomycetes</taxon>
        <taxon>Micrococcales</taxon>
        <taxon>Micrococcaceae</taxon>
        <taxon>Renibacterium</taxon>
    </lineage>
</organism>
<evidence type="ECO:0000313" key="2">
    <source>
        <dbReference type="Proteomes" id="UP000002007"/>
    </source>
</evidence>
<name>A9WUF4_RENSM</name>
<proteinExistence type="predicted"/>
<dbReference type="AlphaFoldDB" id="A9WUF4"/>
<dbReference type="Proteomes" id="UP000002007">
    <property type="component" value="Chromosome"/>
</dbReference>
<reference evidence="2" key="1">
    <citation type="journal article" date="2008" name="J. Bacteriol.">
        <title>Genome sequence of the fish pathogen Renibacterium salmoninarum suggests reductive evolution away from an environmental Arthrobacter ancestor.</title>
        <authorList>
            <person name="Wiens G.D."/>
            <person name="Rockey D.D."/>
            <person name="Wu Z."/>
            <person name="Chang J."/>
            <person name="Levy R."/>
            <person name="Crane S."/>
            <person name="Chen D.S."/>
            <person name="Capri G.R."/>
            <person name="Burnett J.R."/>
            <person name="Sudheesh P.S."/>
            <person name="Schipma M.J."/>
            <person name="Burd H."/>
            <person name="Bhattacharyya A."/>
            <person name="Rhodes L.D."/>
            <person name="Kaul R."/>
            <person name="Strom M.S."/>
        </authorList>
    </citation>
    <scope>NUCLEOTIDE SEQUENCE [LARGE SCALE GENOMIC DNA]</scope>
    <source>
        <strain evidence="2">ATCC 33209 / DSM 20767 / JCM 11484 / NBRC 15589 / NCIMB 2235</strain>
    </source>
</reference>
<evidence type="ECO:0000313" key="1">
    <source>
        <dbReference type="EMBL" id="ABY24825.1"/>
    </source>
</evidence>
<dbReference type="EMBL" id="CP000910">
    <property type="protein sequence ID" value="ABY24825.1"/>
    <property type="molecule type" value="Genomic_DNA"/>
</dbReference>
<dbReference type="STRING" id="288705.RSal33209_3107"/>